<keyword evidence="2" id="KW-0808">Transferase</keyword>
<reference evidence="4 5" key="1">
    <citation type="journal article" date="2022" name="Nat. Ecol. Evol.">
        <title>A masculinizing supergene underlies an exaggerated male reproductive morph in a spider.</title>
        <authorList>
            <person name="Hendrickx F."/>
            <person name="De Corte Z."/>
            <person name="Sonet G."/>
            <person name="Van Belleghem S.M."/>
            <person name="Kostlbacher S."/>
            <person name="Vangestel C."/>
        </authorList>
    </citation>
    <scope>NUCLEOTIDE SEQUENCE [LARGE SCALE GENOMIC DNA]</scope>
    <source>
        <strain evidence="4">W744_W776</strain>
    </source>
</reference>
<dbReference type="InterPro" id="IPR029426">
    <property type="entry name" value="FAM86_N"/>
</dbReference>
<protein>
    <recommendedName>
        <fullName evidence="3">FAM86 N-terminal domain-containing protein</fullName>
    </recommendedName>
</protein>
<dbReference type="Pfam" id="PF10294">
    <property type="entry name" value="Methyltransf_16"/>
    <property type="match status" value="1"/>
</dbReference>
<comment type="caution">
    <text evidence="4">The sequence shown here is derived from an EMBL/GenBank/DDBJ whole genome shotgun (WGS) entry which is preliminary data.</text>
</comment>
<dbReference type="GO" id="GO:0016740">
    <property type="term" value="F:transferase activity"/>
    <property type="evidence" value="ECO:0007669"/>
    <property type="project" value="UniProtKB-KW"/>
</dbReference>
<organism evidence="4 5">
    <name type="scientific">Oedothorax gibbosus</name>
    <dbReference type="NCBI Taxonomy" id="931172"/>
    <lineage>
        <taxon>Eukaryota</taxon>
        <taxon>Metazoa</taxon>
        <taxon>Ecdysozoa</taxon>
        <taxon>Arthropoda</taxon>
        <taxon>Chelicerata</taxon>
        <taxon>Arachnida</taxon>
        <taxon>Araneae</taxon>
        <taxon>Araneomorphae</taxon>
        <taxon>Entelegynae</taxon>
        <taxon>Araneoidea</taxon>
        <taxon>Linyphiidae</taxon>
        <taxon>Erigoninae</taxon>
        <taxon>Oedothorax</taxon>
    </lineage>
</organism>
<evidence type="ECO:0000313" key="4">
    <source>
        <dbReference type="EMBL" id="KAG8193464.1"/>
    </source>
</evidence>
<dbReference type="Proteomes" id="UP000827092">
    <property type="component" value="Unassembled WGS sequence"/>
</dbReference>
<dbReference type="InterPro" id="IPR019410">
    <property type="entry name" value="Methyltransf_16"/>
</dbReference>
<evidence type="ECO:0000313" key="5">
    <source>
        <dbReference type="Proteomes" id="UP000827092"/>
    </source>
</evidence>
<keyword evidence="5" id="KW-1185">Reference proteome</keyword>
<dbReference type="GO" id="GO:0032991">
    <property type="term" value="C:protein-containing complex"/>
    <property type="evidence" value="ECO:0007669"/>
    <property type="project" value="TreeGrafter"/>
</dbReference>
<evidence type="ECO:0000256" key="2">
    <source>
        <dbReference type="ARBA" id="ARBA00022679"/>
    </source>
</evidence>
<dbReference type="Pfam" id="PF14904">
    <property type="entry name" value="FAM86"/>
    <property type="match status" value="1"/>
</dbReference>
<gene>
    <name evidence="4" type="ORF">JTE90_023716</name>
</gene>
<dbReference type="AlphaFoldDB" id="A0AAV6VBV1"/>
<evidence type="ECO:0000259" key="3">
    <source>
        <dbReference type="Pfam" id="PF14904"/>
    </source>
</evidence>
<dbReference type="SUPFAM" id="SSF53335">
    <property type="entry name" value="S-adenosyl-L-methionine-dependent methyltransferases"/>
    <property type="match status" value="1"/>
</dbReference>
<sequence length="290" mass="32919">MEVFSPLTVETQTGILNVTIKNPTSKKFPPPLTFRKMFLKSLINIVEKYGSECSDDLVEEYSRILSEQVDDNEGYFSYKINEVDTITLQENTSFVAESTTGLQTWEASKYLSEWCIKNHFVLENKSILELGSGIGLLGITVLKFCSPSKYMFSDKSWAVLNKLAANIKINFENADNLPIEQHQLVWTTMNDEDAQRLLPDVILGADLVYDADMIESLVHALKTTLLNSSSCAYIANTIRNPETNEKFLNHLGAADLIYEELKTHEKDIFVYNKSSSFKMYKISKNKINCC</sequence>
<evidence type="ECO:0000256" key="1">
    <source>
        <dbReference type="ARBA" id="ARBA00005511"/>
    </source>
</evidence>
<comment type="similarity">
    <text evidence="1">Belongs to the class I-like SAM-binding methyltransferase superfamily. EEF2KMT family.</text>
</comment>
<feature type="domain" description="FAM86 N-terminal" evidence="3">
    <location>
        <begin position="14"/>
        <end position="62"/>
    </location>
</feature>
<dbReference type="Gene3D" id="3.40.50.150">
    <property type="entry name" value="Vaccinia Virus protein VP39"/>
    <property type="match status" value="1"/>
</dbReference>
<dbReference type="PANTHER" id="PTHR14614">
    <property type="entry name" value="HEPATOCELLULAR CARCINOMA-ASSOCIATED ANTIGEN"/>
    <property type="match status" value="1"/>
</dbReference>
<proteinExistence type="inferred from homology"/>
<dbReference type="EMBL" id="JAFNEN010000120">
    <property type="protein sequence ID" value="KAG8193464.1"/>
    <property type="molecule type" value="Genomic_DNA"/>
</dbReference>
<accession>A0AAV6VBV1</accession>
<dbReference type="InterPro" id="IPR029063">
    <property type="entry name" value="SAM-dependent_MTases_sf"/>
</dbReference>
<name>A0AAV6VBV1_9ARAC</name>
<dbReference type="PANTHER" id="PTHR14614:SF130">
    <property type="entry name" value="PROTEIN-LYSINE N-METHYLTRANSFERASE EEF2KMT"/>
    <property type="match status" value="1"/>
</dbReference>